<name>A0AAV8Z8F2_9CUCU</name>
<dbReference type="EMBL" id="JAPWTK010000008">
    <property type="protein sequence ID" value="KAJ8960549.1"/>
    <property type="molecule type" value="Genomic_DNA"/>
</dbReference>
<proteinExistence type="predicted"/>
<gene>
    <name evidence="1" type="ORF">NQ318_013837</name>
</gene>
<protein>
    <submittedName>
        <fullName evidence="1">Uncharacterized protein</fullName>
    </submittedName>
</protein>
<dbReference type="Proteomes" id="UP001162162">
    <property type="component" value="Unassembled WGS sequence"/>
</dbReference>
<organism evidence="1 2">
    <name type="scientific">Aromia moschata</name>
    <dbReference type="NCBI Taxonomy" id="1265417"/>
    <lineage>
        <taxon>Eukaryota</taxon>
        <taxon>Metazoa</taxon>
        <taxon>Ecdysozoa</taxon>
        <taxon>Arthropoda</taxon>
        <taxon>Hexapoda</taxon>
        <taxon>Insecta</taxon>
        <taxon>Pterygota</taxon>
        <taxon>Neoptera</taxon>
        <taxon>Endopterygota</taxon>
        <taxon>Coleoptera</taxon>
        <taxon>Polyphaga</taxon>
        <taxon>Cucujiformia</taxon>
        <taxon>Chrysomeloidea</taxon>
        <taxon>Cerambycidae</taxon>
        <taxon>Cerambycinae</taxon>
        <taxon>Callichromatini</taxon>
        <taxon>Aromia</taxon>
    </lineage>
</organism>
<dbReference type="AlphaFoldDB" id="A0AAV8Z8F2"/>
<accession>A0AAV8Z8F2</accession>
<sequence>MYWSSICRQEEIDIYFCIVRWIFVRFLDTFVVDLKRQLVQVVPSNKIKTVPCLLQFFCCMNLKLSKIPSLRATRQVKFAMELCLNEYVTFTIDDKGSKL</sequence>
<reference evidence="1" key="1">
    <citation type="journal article" date="2023" name="Insect Mol. Biol.">
        <title>Genome sequencing provides insights into the evolution of gene families encoding plant cell wall-degrading enzymes in longhorned beetles.</title>
        <authorList>
            <person name="Shin N.R."/>
            <person name="Okamura Y."/>
            <person name="Kirsch R."/>
            <person name="Pauchet Y."/>
        </authorList>
    </citation>
    <scope>NUCLEOTIDE SEQUENCE</scope>
    <source>
        <strain evidence="1">AMC_N1</strain>
    </source>
</reference>
<keyword evidence="2" id="KW-1185">Reference proteome</keyword>
<evidence type="ECO:0000313" key="2">
    <source>
        <dbReference type="Proteomes" id="UP001162162"/>
    </source>
</evidence>
<evidence type="ECO:0000313" key="1">
    <source>
        <dbReference type="EMBL" id="KAJ8960549.1"/>
    </source>
</evidence>
<comment type="caution">
    <text evidence="1">The sequence shown here is derived from an EMBL/GenBank/DDBJ whole genome shotgun (WGS) entry which is preliminary data.</text>
</comment>